<keyword evidence="2" id="KW-1185">Reference proteome</keyword>
<gene>
    <name evidence="1" type="ORF">M421DRAFT_19454</name>
</gene>
<dbReference type="OrthoDB" id="3925022at2759"/>
<dbReference type="GeneID" id="54345686"/>
<proteinExistence type="predicted"/>
<name>A0A6A5RQ88_9PLEO</name>
<evidence type="ECO:0000313" key="1">
    <source>
        <dbReference type="EMBL" id="KAF1928476.1"/>
    </source>
</evidence>
<dbReference type="InterPro" id="IPR011990">
    <property type="entry name" value="TPR-like_helical_dom_sf"/>
</dbReference>
<dbReference type="Pfam" id="PF13374">
    <property type="entry name" value="TPR_10"/>
    <property type="match status" value="1"/>
</dbReference>
<accession>A0A6A5RQ88</accession>
<dbReference type="EMBL" id="ML978968">
    <property type="protein sequence ID" value="KAF1928476.1"/>
    <property type="molecule type" value="Genomic_DNA"/>
</dbReference>
<feature type="non-terminal residue" evidence="1">
    <location>
        <position position="1"/>
    </location>
</feature>
<dbReference type="AlphaFoldDB" id="A0A6A5RQ88"/>
<sequence>YCLAYLLAKQYKYNKSLALYKRACDGYSVVLGKHHPTTCACCQHHSAVLALQEQS</sequence>
<dbReference type="Gene3D" id="1.25.40.10">
    <property type="entry name" value="Tetratricopeptide repeat domain"/>
    <property type="match status" value="1"/>
</dbReference>
<reference evidence="1" key="1">
    <citation type="journal article" date="2020" name="Stud. Mycol.">
        <title>101 Dothideomycetes genomes: a test case for predicting lifestyles and emergence of pathogens.</title>
        <authorList>
            <person name="Haridas S."/>
            <person name="Albert R."/>
            <person name="Binder M."/>
            <person name="Bloem J."/>
            <person name="Labutti K."/>
            <person name="Salamov A."/>
            <person name="Andreopoulos B."/>
            <person name="Baker S."/>
            <person name="Barry K."/>
            <person name="Bills G."/>
            <person name="Bluhm B."/>
            <person name="Cannon C."/>
            <person name="Castanera R."/>
            <person name="Culley D."/>
            <person name="Daum C."/>
            <person name="Ezra D."/>
            <person name="Gonzalez J."/>
            <person name="Henrissat B."/>
            <person name="Kuo A."/>
            <person name="Liang C."/>
            <person name="Lipzen A."/>
            <person name="Lutzoni F."/>
            <person name="Magnuson J."/>
            <person name="Mondo S."/>
            <person name="Nolan M."/>
            <person name="Ohm R."/>
            <person name="Pangilinan J."/>
            <person name="Park H.-J."/>
            <person name="Ramirez L."/>
            <person name="Alfaro M."/>
            <person name="Sun H."/>
            <person name="Tritt A."/>
            <person name="Yoshinaga Y."/>
            <person name="Zwiers L.-H."/>
            <person name="Turgeon B."/>
            <person name="Goodwin S."/>
            <person name="Spatafora J."/>
            <person name="Crous P."/>
            <person name="Grigoriev I."/>
        </authorList>
    </citation>
    <scope>NUCLEOTIDE SEQUENCE</scope>
    <source>
        <strain evidence="1">CBS 183.55</strain>
    </source>
</reference>
<evidence type="ECO:0000313" key="2">
    <source>
        <dbReference type="Proteomes" id="UP000800082"/>
    </source>
</evidence>
<dbReference type="Proteomes" id="UP000800082">
    <property type="component" value="Unassembled WGS sequence"/>
</dbReference>
<feature type="non-terminal residue" evidence="1">
    <location>
        <position position="55"/>
    </location>
</feature>
<organism evidence="1 2">
    <name type="scientific">Didymella exigua CBS 183.55</name>
    <dbReference type="NCBI Taxonomy" id="1150837"/>
    <lineage>
        <taxon>Eukaryota</taxon>
        <taxon>Fungi</taxon>
        <taxon>Dikarya</taxon>
        <taxon>Ascomycota</taxon>
        <taxon>Pezizomycotina</taxon>
        <taxon>Dothideomycetes</taxon>
        <taxon>Pleosporomycetidae</taxon>
        <taxon>Pleosporales</taxon>
        <taxon>Pleosporineae</taxon>
        <taxon>Didymellaceae</taxon>
        <taxon>Didymella</taxon>
    </lineage>
</organism>
<protein>
    <submittedName>
        <fullName evidence="1">Uncharacterized protein</fullName>
    </submittedName>
</protein>
<dbReference type="RefSeq" id="XP_033448724.1">
    <property type="nucleotide sequence ID" value="XM_033588039.1"/>
</dbReference>